<dbReference type="InterPro" id="IPR013749">
    <property type="entry name" value="PM/HMP-P_kinase-1"/>
</dbReference>
<dbReference type="SUPFAM" id="SSF53613">
    <property type="entry name" value="Ribokinase-like"/>
    <property type="match status" value="1"/>
</dbReference>
<proteinExistence type="predicted"/>
<dbReference type="Pfam" id="PF02581">
    <property type="entry name" value="TMP-TENI"/>
    <property type="match status" value="1"/>
</dbReference>
<dbReference type="Gene3D" id="3.20.20.70">
    <property type="entry name" value="Aldolase class I"/>
    <property type="match status" value="1"/>
</dbReference>
<dbReference type="GO" id="GO:0009229">
    <property type="term" value="P:thiamine diphosphate biosynthetic process"/>
    <property type="evidence" value="ECO:0007669"/>
    <property type="project" value="UniProtKB-UniPathway"/>
</dbReference>
<organism evidence="7 8">
    <name type="scientific">Simiduia aestuariiviva</name>
    <dbReference type="NCBI Taxonomy" id="1510459"/>
    <lineage>
        <taxon>Bacteria</taxon>
        <taxon>Pseudomonadati</taxon>
        <taxon>Pseudomonadota</taxon>
        <taxon>Gammaproteobacteria</taxon>
        <taxon>Cellvibrionales</taxon>
        <taxon>Cellvibrionaceae</taxon>
        <taxon>Simiduia</taxon>
    </lineage>
</organism>
<evidence type="ECO:0000259" key="6">
    <source>
        <dbReference type="Pfam" id="PF08543"/>
    </source>
</evidence>
<comment type="caution">
    <text evidence="7">The sequence shown here is derived from an EMBL/GenBank/DDBJ whole genome shotgun (WGS) entry which is preliminary data.</text>
</comment>
<evidence type="ECO:0000313" key="8">
    <source>
        <dbReference type="Proteomes" id="UP000559987"/>
    </source>
</evidence>
<dbReference type="AlphaFoldDB" id="A0A839UR51"/>
<dbReference type="InterPro" id="IPR036206">
    <property type="entry name" value="ThiamineP_synth_sf"/>
</dbReference>
<dbReference type="SUPFAM" id="SSF51391">
    <property type="entry name" value="Thiamin phosphate synthase"/>
    <property type="match status" value="1"/>
</dbReference>
<dbReference type="RefSeq" id="WP_183910456.1">
    <property type="nucleotide sequence ID" value="NZ_JACHXZ010000003.1"/>
</dbReference>
<dbReference type="PANTHER" id="PTHR20858:SF17">
    <property type="entry name" value="HYDROXYMETHYLPYRIMIDINE_PHOSPHOMETHYLPYRIMIDINE KINASE THI20-RELATED"/>
    <property type="match status" value="1"/>
</dbReference>
<name>A0A839UR51_9GAMM</name>
<evidence type="ECO:0000259" key="5">
    <source>
        <dbReference type="Pfam" id="PF02581"/>
    </source>
</evidence>
<sequence length="489" mass="52510">MTSTTASQARPVVYAIAGIDPSGHAGLLADLRTLADLGCHGMAIPTSVTRQNSRRCDGAAALDTPSIDALWQCLSSDTLPAVVKVGLVPNAAQYDELRRCQQQHPEVTWIQDPVASASQARQQLCRPQWLTGAIITPNLPELALQLGESPERYNCPDAIAAAAQRCLAMGARAIWIKGGHGADARWIDDYFCDAERAFWMRKPRLATRHRRGTGCVLSSALAAFLAQGKSLPDAVVLASAYVHQGVRLAQPVAKGAGPVAQAGWPQARQDYPMIRAPRAETPAFPSCDPQGLYPLVDSVCWLERMLKAGVKTVQLRIKHLTGAPLKRALAEAVALGRAHEAQVFINDYWREAMALGAYGVHLGQEDLADADLKALARAGLRLGISCHSEAEWCRALAYSPSYIALGAAFASPSKSVPTLAQADLQRWLTLLQSELPVVVIGGINRSTLPRLLQWGARHVAVISAVTEAANPEAEVAHLQRLLAKANATE</sequence>
<dbReference type="InterPro" id="IPR013785">
    <property type="entry name" value="Aldolase_TIM"/>
</dbReference>
<keyword evidence="8" id="KW-1185">Reference proteome</keyword>
<dbReference type="Pfam" id="PF08543">
    <property type="entry name" value="Phos_pyr_kin"/>
    <property type="match status" value="1"/>
</dbReference>
<comment type="pathway">
    <text evidence="2">Cofactor biosynthesis; thiamine diphosphate biosynthesis.</text>
</comment>
<evidence type="ECO:0000256" key="2">
    <source>
        <dbReference type="ARBA" id="ARBA00004948"/>
    </source>
</evidence>
<keyword evidence="7" id="KW-0418">Kinase</keyword>
<dbReference type="CDD" id="cd01169">
    <property type="entry name" value="HMPP_kinase"/>
    <property type="match status" value="1"/>
</dbReference>
<dbReference type="CDD" id="cd00564">
    <property type="entry name" value="TMP_TenI"/>
    <property type="match status" value="1"/>
</dbReference>
<keyword evidence="4" id="KW-0511">Multifunctional enzyme</keyword>
<dbReference type="GO" id="GO:0005829">
    <property type="term" value="C:cytosol"/>
    <property type="evidence" value="ECO:0007669"/>
    <property type="project" value="TreeGrafter"/>
</dbReference>
<dbReference type="InterPro" id="IPR029056">
    <property type="entry name" value="Ribokinase-like"/>
</dbReference>
<evidence type="ECO:0000313" key="7">
    <source>
        <dbReference type="EMBL" id="MBB3168949.1"/>
    </source>
</evidence>
<dbReference type="GO" id="GO:0008972">
    <property type="term" value="F:phosphomethylpyrimidine kinase activity"/>
    <property type="evidence" value="ECO:0007669"/>
    <property type="project" value="InterPro"/>
</dbReference>
<dbReference type="EMBL" id="JACHXZ010000003">
    <property type="protein sequence ID" value="MBB3168949.1"/>
    <property type="molecule type" value="Genomic_DNA"/>
</dbReference>
<dbReference type="Proteomes" id="UP000559987">
    <property type="component" value="Unassembled WGS sequence"/>
</dbReference>
<dbReference type="GO" id="GO:0009228">
    <property type="term" value="P:thiamine biosynthetic process"/>
    <property type="evidence" value="ECO:0007669"/>
    <property type="project" value="UniProtKB-KW"/>
</dbReference>
<dbReference type="PANTHER" id="PTHR20858">
    <property type="entry name" value="PHOSPHOMETHYLPYRIMIDINE KINASE"/>
    <property type="match status" value="1"/>
</dbReference>
<dbReference type="InterPro" id="IPR022998">
    <property type="entry name" value="ThiamineP_synth_TenI"/>
</dbReference>
<evidence type="ECO:0000256" key="3">
    <source>
        <dbReference type="ARBA" id="ARBA00012135"/>
    </source>
</evidence>
<accession>A0A839UR51</accession>
<gene>
    <name evidence="7" type="ORF">FHS30_002157</name>
</gene>
<comment type="cofactor">
    <cofactor evidence="1">
        <name>Mg(2+)</name>
        <dbReference type="ChEBI" id="CHEBI:18420"/>
    </cofactor>
</comment>
<dbReference type="EC" id="2.7.1.49" evidence="3"/>
<keyword evidence="7" id="KW-0808">Transferase</keyword>
<dbReference type="InterPro" id="IPR004399">
    <property type="entry name" value="HMP/HMP-P_kinase_dom"/>
</dbReference>
<evidence type="ECO:0000256" key="1">
    <source>
        <dbReference type="ARBA" id="ARBA00001946"/>
    </source>
</evidence>
<dbReference type="Gene3D" id="3.40.1190.20">
    <property type="match status" value="1"/>
</dbReference>
<protein>
    <recommendedName>
        <fullName evidence="3">hydroxymethylpyrimidine kinase</fullName>
        <ecNumber evidence="3">2.7.1.49</ecNumber>
    </recommendedName>
</protein>
<feature type="domain" description="Thiamine phosphate synthase/TenI" evidence="5">
    <location>
        <begin position="298"/>
        <end position="465"/>
    </location>
</feature>
<feature type="domain" description="Pyridoxamine kinase/Phosphomethylpyrimidine kinase" evidence="6">
    <location>
        <begin position="20"/>
        <end position="259"/>
    </location>
</feature>
<dbReference type="UniPathway" id="UPA00060">
    <property type="reaction ID" value="UER00138"/>
</dbReference>
<reference evidence="7 8" key="1">
    <citation type="submission" date="2020-08" db="EMBL/GenBank/DDBJ databases">
        <title>Genomic Encyclopedia of Type Strains, Phase III (KMG-III): the genomes of soil and plant-associated and newly described type strains.</title>
        <authorList>
            <person name="Whitman W."/>
        </authorList>
    </citation>
    <scope>NUCLEOTIDE SEQUENCE [LARGE SCALE GENOMIC DNA]</scope>
    <source>
        <strain evidence="7 8">CECT 8571</strain>
    </source>
</reference>
<dbReference type="GO" id="GO:0008902">
    <property type="term" value="F:hydroxymethylpyrimidine kinase activity"/>
    <property type="evidence" value="ECO:0007669"/>
    <property type="project" value="UniProtKB-EC"/>
</dbReference>
<evidence type="ECO:0000256" key="4">
    <source>
        <dbReference type="ARBA" id="ARBA00023268"/>
    </source>
</evidence>